<sequence>MRISTLAALLGLALLAAMVMPTSCAPTPTNCMLESMDVDSNKLGSLLNVILSIVIQLLYSDDDDPCKQKELVGDMEDAMGDMMCFIDQQNEEGQGLLEALLGPLLKALEKLLQGLLKGLSGGSGGLLEAVGDLLSDVINLVVCLLNSLGLDIDIDLMLKLGNILNLDLSTILRLG</sequence>
<organism evidence="2">
    <name type="scientific">Cuerna arida</name>
    <dbReference type="NCBI Taxonomy" id="1464854"/>
    <lineage>
        <taxon>Eukaryota</taxon>
        <taxon>Metazoa</taxon>
        <taxon>Ecdysozoa</taxon>
        <taxon>Arthropoda</taxon>
        <taxon>Hexapoda</taxon>
        <taxon>Insecta</taxon>
        <taxon>Pterygota</taxon>
        <taxon>Neoptera</taxon>
        <taxon>Paraneoptera</taxon>
        <taxon>Hemiptera</taxon>
        <taxon>Auchenorrhyncha</taxon>
        <taxon>Membracoidea</taxon>
        <taxon>Cicadellidae</taxon>
        <taxon>Cicadellinae</taxon>
        <taxon>Proconiini</taxon>
        <taxon>Cuerna</taxon>
    </lineage>
</organism>
<name>A0A1B6F416_9HEMI</name>
<evidence type="ECO:0000256" key="1">
    <source>
        <dbReference type="SAM" id="SignalP"/>
    </source>
</evidence>
<proteinExistence type="predicted"/>
<protein>
    <submittedName>
        <fullName evidence="2">Uncharacterized protein</fullName>
    </submittedName>
</protein>
<gene>
    <name evidence="2" type="ORF">g.26134</name>
</gene>
<reference evidence="2" key="1">
    <citation type="submission" date="2015-11" db="EMBL/GenBank/DDBJ databases">
        <title>De novo transcriptome assembly of four potential Pierce s Disease insect vectors from Arizona vineyards.</title>
        <authorList>
            <person name="Tassone E.E."/>
        </authorList>
    </citation>
    <scope>NUCLEOTIDE SEQUENCE</scope>
</reference>
<feature type="signal peptide" evidence="1">
    <location>
        <begin position="1"/>
        <end position="24"/>
    </location>
</feature>
<evidence type="ECO:0000313" key="2">
    <source>
        <dbReference type="EMBL" id="JAS44989.1"/>
    </source>
</evidence>
<accession>A0A1B6F416</accession>
<keyword evidence="1" id="KW-0732">Signal</keyword>
<dbReference type="AlphaFoldDB" id="A0A1B6F416"/>
<dbReference type="EMBL" id="GECZ01024780">
    <property type="protein sequence ID" value="JAS44989.1"/>
    <property type="molecule type" value="Transcribed_RNA"/>
</dbReference>
<feature type="chain" id="PRO_5008582566" evidence="1">
    <location>
        <begin position="25"/>
        <end position="175"/>
    </location>
</feature>